<accession>A0A5S9IIM6</accession>
<evidence type="ECO:0000256" key="5">
    <source>
        <dbReference type="ARBA" id="ARBA00022842"/>
    </source>
</evidence>
<dbReference type="PROSITE" id="PS00710">
    <property type="entry name" value="PGM_PMM"/>
    <property type="match status" value="1"/>
</dbReference>
<feature type="domain" description="Alpha-D-phosphohexomutase alpha/beta/alpha" evidence="9">
    <location>
        <begin position="205"/>
        <end position="302"/>
    </location>
</feature>
<keyword evidence="6" id="KW-0413">Isomerase</keyword>
<comment type="similarity">
    <text evidence="2 7">Belongs to the phosphohexose mutase family.</text>
</comment>
<proteinExistence type="inferred from homology"/>
<evidence type="ECO:0000259" key="9">
    <source>
        <dbReference type="Pfam" id="PF02879"/>
    </source>
</evidence>
<keyword evidence="4 7" id="KW-0479">Metal-binding</keyword>
<evidence type="ECO:0000256" key="2">
    <source>
        <dbReference type="ARBA" id="ARBA00010231"/>
    </source>
</evidence>
<dbReference type="PANTHER" id="PTHR43771">
    <property type="entry name" value="PHOSPHOMANNOMUTASE"/>
    <property type="match status" value="1"/>
</dbReference>
<protein>
    <submittedName>
        <fullName evidence="10">Phosphomannomutase/phosphoglucomutase</fullName>
    </submittedName>
</protein>
<dbReference type="AlphaFoldDB" id="A0A5S9IIM6"/>
<sequence length="594" mass="66951">METLAEKAESLRKTVDINIFKGYDIRGDAQVTAKSPKINLREEDAFLIGQALASSYTSKQQTPRFLITSDHRPTSETLRLALAHGAKDAGAKVDINGDPVPTGATSWTILQRKDLYDIAIQITGSHNPYYNNGFKITSKQDDEGNPDVNGFPQALYGENLKKIHRNIVEDQVEKNCEGGEVNEINYVNEEYQKAMIDYFAPILPNDQKFTTPFRVVLDAGNGLGCKAVEILRALGVEVYEMFTDLHGEFPNHPADPSKQDGIKMAQDKVREFNSSLEPGEQPWIAAVFDGDGDRSGVIAEDGNVIYPERILAIFYIRFLLENKLGLQNLHAQNEHVGLALDVRGTAVVGELISEYHQQKKYGIVSEFIPCGYPNHRSYVRRQIEKLTRLQDDCDVETRQQLENIKKTYTSAEASGHFFYATCKNVPQAMVDDGIFSAIKLLQIVDTIRDYEAKENFIAEQESYKIVDLFNAISWRPVSNEVRGASPYEDQAKEDIICDIKKVIAQQKENPTQFSQKITELIDVDGIRVVFDDNSFLLVRASQTSPKFTYKFEAQTKERLVEVISETIEFLKSYTDQGVSLVELQEELSLQKSSL</sequence>
<dbReference type="InterPro" id="IPR005845">
    <property type="entry name" value="A-D-PHexomutase_a/b/a-II"/>
</dbReference>
<dbReference type="InterPro" id="IPR005841">
    <property type="entry name" value="Alpha-D-phosphohexomutase_SF"/>
</dbReference>
<dbReference type="EMBL" id="AP019860">
    <property type="protein sequence ID" value="BBM82493.1"/>
    <property type="molecule type" value="Genomic_DNA"/>
</dbReference>
<reference evidence="10 11" key="1">
    <citation type="submission" date="2019-08" db="EMBL/GenBank/DDBJ databases">
        <title>Complete genome sequence of Candidatus Uab amorphum.</title>
        <authorList>
            <person name="Shiratori T."/>
            <person name="Suzuki S."/>
            <person name="Kakizawa Y."/>
            <person name="Ishida K."/>
        </authorList>
    </citation>
    <scope>NUCLEOTIDE SEQUENCE [LARGE SCALE GENOMIC DNA]</scope>
    <source>
        <strain evidence="10 11">SRT547</strain>
    </source>
</reference>
<evidence type="ECO:0000256" key="6">
    <source>
        <dbReference type="ARBA" id="ARBA00023235"/>
    </source>
</evidence>
<dbReference type="OrthoDB" id="9806956at2"/>
<dbReference type="Gene3D" id="3.40.120.10">
    <property type="entry name" value="Alpha-D-Glucose-1,6-Bisphosphate, subunit A, domain 3"/>
    <property type="match status" value="3"/>
</dbReference>
<dbReference type="KEGG" id="uam:UABAM_00836"/>
<evidence type="ECO:0000313" key="11">
    <source>
        <dbReference type="Proteomes" id="UP000326354"/>
    </source>
</evidence>
<dbReference type="Pfam" id="PF02878">
    <property type="entry name" value="PGM_PMM_I"/>
    <property type="match status" value="1"/>
</dbReference>
<evidence type="ECO:0000313" key="10">
    <source>
        <dbReference type="EMBL" id="BBM82493.1"/>
    </source>
</evidence>
<dbReference type="InterPro" id="IPR016055">
    <property type="entry name" value="A-D-PHexomutase_a/b/a-I/II/III"/>
</dbReference>
<gene>
    <name evidence="10" type="ORF">UABAM_00836</name>
</gene>
<dbReference type="InterPro" id="IPR036900">
    <property type="entry name" value="A-D-PHexomutase_C_sf"/>
</dbReference>
<dbReference type="SUPFAM" id="SSF55957">
    <property type="entry name" value="Phosphoglucomutase, C-terminal domain"/>
    <property type="match status" value="1"/>
</dbReference>
<evidence type="ECO:0000256" key="4">
    <source>
        <dbReference type="ARBA" id="ARBA00022723"/>
    </source>
</evidence>
<evidence type="ECO:0000259" key="8">
    <source>
        <dbReference type="Pfam" id="PF02878"/>
    </source>
</evidence>
<dbReference type="Pfam" id="PF02879">
    <property type="entry name" value="PGM_PMM_II"/>
    <property type="match status" value="1"/>
</dbReference>
<keyword evidence="3" id="KW-0597">Phosphoprotein</keyword>
<evidence type="ECO:0000256" key="7">
    <source>
        <dbReference type="RuleBase" id="RU004326"/>
    </source>
</evidence>
<keyword evidence="11" id="KW-1185">Reference proteome</keyword>
<dbReference type="Proteomes" id="UP000326354">
    <property type="component" value="Chromosome"/>
</dbReference>
<dbReference type="InterPro" id="IPR005844">
    <property type="entry name" value="A-D-PHexomutase_a/b/a-I"/>
</dbReference>
<dbReference type="GO" id="GO:0005975">
    <property type="term" value="P:carbohydrate metabolic process"/>
    <property type="evidence" value="ECO:0007669"/>
    <property type="project" value="InterPro"/>
</dbReference>
<dbReference type="PANTHER" id="PTHR43771:SF2">
    <property type="entry name" value="PHOSPHOMANNOMUTASE_PHOSPHOGLUCOMUTASE"/>
    <property type="match status" value="1"/>
</dbReference>
<organism evidence="10 11">
    <name type="scientific">Uabimicrobium amorphum</name>
    <dbReference type="NCBI Taxonomy" id="2596890"/>
    <lineage>
        <taxon>Bacteria</taxon>
        <taxon>Pseudomonadati</taxon>
        <taxon>Planctomycetota</taxon>
        <taxon>Candidatus Uabimicrobiia</taxon>
        <taxon>Candidatus Uabimicrobiales</taxon>
        <taxon>Candidatus Uabimicrobiaceae</taxon>
        <taxon>Candidatus Uabimicrobium</taxon>
    </lineage>
</organism>
<keyword evidence="5 7" id="KW-0460">Magnesium</keyword>
<feature type="domain" description="Alpha-D-phosphohexomutase alpha/beta/alpha" evidence="8">
    <location>
        <begin position="19"/>
        <end position="141"/>
    </location>
</feature>
<dbReference type="RefSeq" id="WP_151966733.1">
    <property type="nucleotide sequence ID" value="NZ_AP019860.1"/>
</dbReference>
<dbReference type="SUPFAM" id="SSF53738">
    <property type="entry name" value="Phosphoglucomutase, first 3 domains"/>
    <property type="match status" value="2"/>
</dbReference>
<dbReference type="PRINTS" id="PR00509">
    <property type="entry name" value="PGMPMM"/>
</dbReference>
<name>A0A5S9IIM6_UABAM</name>
<dbReference type="Gene3D" id="3.30.310.50">
    <property type="entry name" value="Alpha-D-phosphohexomutase, C-terminal domain"/>
    <property type="match status" value="1"/>
</dbReference>
<evidence type="ECO:0000256" key="3">
    <source>
        <dbReference type="ARBA" id="ARBA00022553"/>
    </source>
</evidence>
<dbReference type="GO" id="GO:0000287">
    <property type="term" value="F:magnesium ion binding"/>
    <property type="evidence" value="ECO:0007669"/>
    <property type="project" value="InterPro"/>
</dbReference>
<evidence type="ECO:0000256" key="1">
    <source>
        <dbReference type="ARBA" id="ARBA00001946"/>
    </source>
</evidence>
<comment type="cofactor">
    <cofactor evidence="1">
        <name>Mg(2+)</name>
        <dbReference type="ChEBI" id="CHEBI:18420"/>
    </cofactor>
</comment>
<dbReference type="InterPro" id="IPR016066">
    <property type="entry name" value="A-D-PHexomutase_CS"/>
</dbReference>
<dbReference type="GO" id="GO:0016868">
    <property type="term" value="F:intramolecular phosphotransferase activity"/>
    <property type="evidence" value="ECO:0007669"/>
    <property type="project" value="InterPro"/>
</dbReference>